<gene>
    <name evidence="1" type="ORF">HKI87_03g21310</name>
</gene>
<dbReference type="InterPro" id="IPR011989">
    <property type="entry name" value="ARM-like"/>
</dbReference>
<name>A0AAX4P2R1_9CHLO</name>
<organism evidence="1 2">
    <name type="scientific">Chloropicon roscoffensis</name>
    <dbReference type="NCBI Taxonomy" id="1461544"/>
    <lineage>
        <taxon>Eukaryota</taxon>
        <taxon>Viridiplantae</taxon>
        <taxon>Chlorophyta</taxon>
        <taxon>Chloropicophyceae</taxon>
        <taxon>Chloropicales</taxon>
        <taxon>Chloropicaceae</taxon>
        <taxon>Chloropicon</taxon>
    </lineage>
</organism>
<protein>
    <recommendedName>
        <fullName evidence="3">Exportin-1/Importin-beta-like domain-containing protein</fullName>
    </recommendedName>
</protein>
<evidence type="ECO:0000313" key="2">
    <source>
        <dbReference type="Proteomes" id="UP001472866"/>
    </source>
</evidence>
<evidence type="ECO:0008006" key="3">
    <source>
        <dbReference type="Google" id="ProtNLM"/>
    </source>
</evidence>
<dbReference type="InterPro" id="IPR051345">
    <property type="entry name" value="Importin_beta-like_NTR"/>
</dbReference>
<dbReference type="Proteomes" id="UP001472866">
    <property type="component" value="Chromosome 03"/>
</dbReference>
<dbReference type="AlphaFoldDB" id="A0AAX4P2R1"/>
<keyword evidence="2" id="KW-1185">Reference proteome</keyword>
<reference evidence="1 2" key="1">
    <citation type="submission" date="2024-03" db="EMBL/GenBank/DDBJ databases">
        <title>Complete genome sequence of the green alga Chloropicon roscoffensis RCC1871.</title>
        <authorList>
            <person name="Lemieux C."/>
            <person name="Pombert J.-F."/>
            <person name="Otis C."/>
            <person name="Turmel M."/>
        </authorList>
    </citation>
    <scope>NUCLEOTIDE SEQUENCE [LARGE SCALE GENOMIC DNA]</scope>
    <source>
        <strain evidence="1 2">RCC1871</strain>
    </source>
</reference>
<dbReference type="EMBL" id="CP151503">
    <property type="protein sequence ID" value="WZN60597.1"/>
    <property type="molecule type" value="Genomic_DNA"/>
</dbReference>
<accession>A0AAX4P2R1</accession>
<dbReference type="SUPFAM" id="SSF48371">
    <property type="entry name" value="ARM repeat"/>
    <property type="match status" value="1"/>
</dbReference>
<dbReference type="InterPro" id="IPR016024">
    <property type="entry name" value="ARM-type_fold"/>
</dbReference>
<proteinExistence type="predicted"/>
<dbReference type="PANTHER" id="PTHR12363">
    <property type="entry name" value="TRANSPORTIN 3 AND IMPORTIN 13"/>
    <property type="match status" value="1"/>
</dbReference>
<dbReference type="GO" id="GO:0005737">
    <property type="term" value="C:cytoplasm"/>
    <property type="evidence" value="ECO:0007669"/>
    <property type="project" value="TreeGrafter"/>
</dbReference>
<dbReference type="PANTHER" id="PTHR12363:SF54">
    <property type="entry name" value="NUCLEAR TRANSPORT RECEPTOR"/>
    <property type="match status" value="1"/>
</dbReference>
<dbReference type="GO" id="GO:0006606">
    <property type="term" value="P:protein import into nucleus"/>
    <property type="evidence" value="ECO:0007669"/>
    <property type="project" value="TreeGrafter"/>
</dbReference>
<evidence type="ECO:0000313" key="1">
    <source>
        <dbReference type="EMBL" id="WZN60597.1"/>
    </source>
</evidence>
<sequence>MAGPEGQLADVLAQAVSVLHGTQDLEQRKSANEWLNGFAKTREAWNTSLDLVGVNNGHATEVQFFAANMLCNKVKNDFGDLVTEEERRGILGAIVAKLRSVLGAEDHLVKERLGLALVLGSVHCNSPDTVIGEATSCLSAGDPKCDSLSLVMLRTIAEEADTLGHTKRQTLAQLLHTRTGALFKFLDDRVRVDRQRMAAVHAPLGKCVAAWAGLDSAVTLGSMAGAHGNLFNFLLCGVVDAGEQESEACAEAIAAVIVSSPHGDQQLYPQLTQYFLVENSGKVLASEKKVEAVARIGAALAVNHGSFFQWEQGLRLAEFFLEALKRAEERSAKERVLEFFMDLHAVPMEMRLPQLRKPLYEQLLLQLVEVASYPADFETWAECYMDDADSFHRFREQFLAELFESAFLVLGTDYYKVIMSLFARFQDKTAATAWQAAEAVIFSLRTVAVLVKASLNLSSKGQAQAATAEANDVHQMLKILFTHVSGGVKQIGVAKDVFLSHHVVVEGVARLIGSYAQWFGKNPHSPVEQALSYLLFGIQLNRPEFGPTLPTHASHSFKIICMKCGHRLKTREAVIGLINAISGCVSASSAALADKKALVEGVSRLITLLGLEDATFAVEQLLHPVLHRLHQTIASGNGQGDLQLKCDLELYASAVRFFEFPCPSPPAVHPTLHILQRSWDTFEAVLGNEESMKSEENAEALCSIFGHVISSAGPAVAEVLPAILSRTLALLQLGAHTGCLEVVANAVEAFSADERLTQHLRDAAHRSFEITFSFLRSVRVQDHAQHVEAVYDVASKCLIFRPDLVLEPGVLGSLFQMAVSTIVLKERGSVMAVNAFLSQLMQLSFAKRQPIWAAAQPAVMDCLNAHGKSLVGNVLLALAETCPAHLLRSLGSCLHHLRNLSGSIFDGWLIEIMKSADFRAYLAKCNPAFKAEDVDYFIHVVLRQPPLERSAFEAIVADYAGVCRGELNGDCLHAHK</sequence>
<dbReference type="Gene3D" id="1.25.10.10">
    <property type="entry name" value="Leucine-rich Repeat Variant"/>
    <property type="match status" value="1"/>
</dbReference>